<gene>
    <name evidence="2" type="ORF">KQY15_03440</name>
</gene>
<dbReference type="RefSeq" id="WP_217667200.1">
    <property type="nucleotide sequence ID" value="NZ_JAHRID010000001.1"/>
</dbReference>
<accession>A0ABS6MH58</accession>
<dbReference type="EMBL" id="JAHRID010000001">
    <property type="protein sequence ID" value="MBV2128148.1"/>
    <property type="molecule type" value="Genomic_DNA"/>
</dbReference>
<feature type="region of interest" description="Disordered" evidence="1">
    <location>
        <begin position="134"/>
        <end position="175"/>
    </location>
</feature>
<protein>
    <submittedName>
        <fullName evidence="2">Uncharacterized protein</fullName>
    </submittedName>
</protein>
<evidence type="ECO:0000256" key="1">
    <source>
        <dbReference type="SAM" id="MobiDB-lite"/>
    </source>
</evidence>
<evidence type="ECO:0000313" key="2">
    <source>
        <dbReference type="EMBL" id="MBV2128148.1"/>
    </source>
</evidence>
<name>A0ABS6MH58_9GAMM</name>
<reference evidence="2 3" key="1">
    <citation type="submission" date="2021-06" db="EMBL/GenBank/DDBJ databases">
        <title>Rheinheimera indica sp. nov., isolated from deep-sea sediment.</title>
        <authorList>
            <person name="Wang Z."/>
            <person name="Zhang X.-Y."/>
        </authorList>
    </citation>
    <scope>NUCLEOTIDE SEQUENCE [LARGE SCALE GENOMIC DNA]</scope>
    <source>
        <strain evidence="2 3">SM2107</strain>
    </source>
</reference>
<keyword evidence="3" id="KW-1185">Reference proteome</keyword>
<comment type="caution">
    <text evidence="2">The sequence shown here is derived from an EMBL/GenBank/DDBJ whole genome shotgun (WGS) entry which is preliminary data.</text>
</comment>
<dbReference type="Proteomes" id="UP000704611">
    <property type="component" value="Unassembled WGS sequence"/>
</dbReference>
<organism evidence="2 3">
    <name type="scientific">Arsukibacterium indicum</name>
    <dbReference type="NCBI Taxonomy" id="2848612"/>
    <lineage>
        <taxon>Bacteria</taxon>
        <taxon>Pseudomonadati</taxon>
        <taxon>Pseudomonadota</taxon>
        <taxon>Gammaproteobacteria</taxon>
        <taxon>Chromatiales</taxon>
        <taxon>Chromatiaceae</taxon>
        <taxon>Arsukibacterium</taxon>
    </lineage>
</organism>
<sequence>MQDMNMDAGQEVQATEEEQAMLEQMFGMALEMIHGEGQSGDAIANMVMQAQDITQGIGQATATVLIGVEKKAGQIPDDIKLPLGQEIVAELSELAVAAGALAEDEVNDGFIDAVVSQAYSEYITLKEQMGTLDPDELEASVSEAEQLMGTSARGGGQQQPQQQPQQQKPRGLLGV</sequence>
<proteinExistence type="predicted"/>
<feature type="compositionally biased region" description="Low complexity" evidence="1">
    <location>
        <begin position="158"/>
        <end position="167"/>
    </location>
</feature>
<evidence type="ECO:0000313" key="3">
    <source>
        <dbReference type="Proteomes" id="UP000704611"/>
    </source>
</evidence>